<comment type="caution">
    <text evidence="8">The sequence shown here is derived from an EMBL/GenBank/DDBJ whole genome shotgun (WGS) entry which is preliminary data.</text>
</comment>
<evidence type="ECO:0000256" key="3">
    <source>
        <dbReference type="ARBA" id="ARBA00022980"/>
    </source>
</evidence>
<keyword evidence="4 6" id="KW-0496">Mitochondrion</keyword>
<keyword evidence="3 6" id="KW-0689">Ribosomal protein</keyword>
<evidence type="ECO:0000313" key="8">
    <source>
        <dbReference type="EMBL" id="KAF8002062.1"/>
    </source>
</evidence>
<keyword evidence="5 6" id="KW-0687">Ribonucleoprotein</keyword>
<dbReference type="Pfam" id="PF13741">
    <property type="entry name" value="MRP-S25"/>
    <property type="match status" value="1"/>
</dbReference>
<evidence type="ECO:0000313" key="9">
    <source>
        <dbReference type="Proteomes" id="UP000649328"/>
    </source>
</evidence>
<keyword evidence="9" id="KW-1185">Reference proteome</keyword>
<organism evidence="8 9">
    <name type="scientific">Metschnikowia pulcherrima</name>
    <dbReference type="NCBI Taxonomy" id="27326"/>
    <lineage>
        <taxon>Eukaryota</taxon>
        <taxon>Fungi</taxon>
        <taxon>Dikarya</taxon>
        <taxon>Ascomycota</taxon>
        <taxon>Saccharomycotina</taxon>
        <taxon>Pichiomycetes</taxon>
        <taxon>Metschnikowiaceae</taxon>
        <taxon>Metschnikowia</taxon>
    </lineage>
</organism>
<evidence type="ECO:0000256" key="1">
    <source>
        <dbReference type="ARBA" id="ARBA00004173"/>
    </source>
</evidence>
<gene>
    <name evidence="8" type="ORF">HF325_003027</name>
</gene>
<evidence type="ECO:0000256" key="6">
    <source>
        <dbReference type="PIRNR" id="PIRNR029764"/>
    </source>
</evidence>
<evidence type="ECO:0000256" key="2">
    <source>
        <dbReference type="ARBA" id="ARBA00009864"/>
    </source>
</evidence>
<dbReference type="OrthoDB" id="5542239at2759"/>
<feature type="compositionally biased region" description="Polar residues" evidence="7">
    <location>
        <begin position="235"/>
        <end position="259"/>
    </location>
</feature>
<comment type="similarity">
    <text evidence="2">Belongs to the mitochondrion-specific ribosomal protein mS23 family.</text>
</comment>
<feature type="region of interest" description="Disordered" evidence="7">
    <location>
        <begin position="230"/>
        <end position="266"/>
    </location>
</feature>
<dbReference type="Proteomes" id="UP000649328">
    <property type="component" value="Unassembled WGS sequence"/>
</dbReference>
<dbReference type="GO" id="GO:0003735">
    <property type="term" value="F:structural constituent of ribosome"/>
    <property type="evidence" value="ECO:0007669"/>
    <property type="project" value="UniProtKB-UniRule"/>
</dbReference>
<evidence type="ECO:0000256" key="4">
    <source>
        <dbReference type="ARBA" id="ARBA00023128"/>
    </source>
</evidence>
<dbReference type="EMBL" id="JACBPP010000004">
    <property type="protein sequence ID" value="KAF8002062.1"/>
    <property type="molecule type" value="Genomic_DNA"/>
</dbReference>
<reference evidence="8" key="1">
    <citation type="submission" date="2020-10" db="EMBL/GenBank/DDBJ databases">
        <title>The Whole-Genome Sequence of Metschnikowia persimmonesis, a Novel Endophytic Yeast Species Isolated from Medicinal Plant Diospyros kaki Thumb.</title>
        <authorList>
            <person name="Rahmat E."/>
            <person name="Kang Y."/>
        </authorList>
    </citation>
    <scope>NUCLEOTIDE SEQUENCE</scope>
    <source>
        <strain evidence="8">KIOM G15050</strain>
    </source>
</reference>
<accession>A0A8H7GT20</accession>
<dbReference type="PANTHER" id="PTHR37799">
    <property type="entry name" value="37S RIBOSOMAL PROTEIN S25, MITOCHONDRIAL"/>
    <property type="match status" value="1"/>
</dbReference>
<dbReference type="PIRSF" id="PIRSF029764">
    <property type="entry name" value="RSM25"/>
    <property type="match status" value="1"/>
</dbReference>
<dbReference type="PANTHER" id="PTHR37799:SF1">
    <property type="entry name" value="SMALL RIBOSOMAL SUBUNIT PROTEIN MS23"/>
    <property type="match status" value="1"/>
</dbReference>
<dbReference type="AlphaFoldDB" id="A0A8H7GT20"/>
<comment type="subcellular location">
    <subcellularLocation>
        <location evidence="1 6">Mitochondrion</location>
    </subcellularLocation>
</comment>
<comment type="subunit">
    <text evidence="6">Component of the mitochondrial small ribosomal subunit.</text>
</comment>
<protein>
    <recommendedName>
        <fullName evidence="6">37S ribosomal protein S25, mitochondrial</fullName>
    </recommendedName>
</protein>
<name>A0A8H7GT20_9ASCO</name>
<dbReference type="GO" id="GO:0005763">
    <property type="term" value="C:mitochondrial small ribosomal subunit"/>
    <property type="evidence" value="ECO:0007669"/>
    <property type="project" value="UniProtKB-UniRule"/>
</dbReference>
<dbReference type="InterPro" id="IPR016939">
    <property type="entry name" value="Ribosomal_mS23_fun"/>
</dbReference>
<evidence type="ECO:0000256" key="7">
    <source>
        <dbReference type="SAM" id="MobiDB-lite"/>
    </source>
</evidence>
<proteinExistence type="inferred from homology"/>
<evidence type="ECO:0000256" key="5">
    <source>
        <dbReference type="ARBA" id="ARBA00023274"/>
    </source>
</evidence>
<sequence>MKVQTKASQVLERTSHYIRAGIIRDKPAWYDAVAAVPPTFNLEKLPKNLGPNQLEDPQEQLWKVHGGHFKTRASYSDRAQKNNLASRVPKLQFLEDQLRDVFYHQHPWEFSRPKTLIESDGDELSKCDWSRMLQLSKPLDGESVVQRTLWLLKDGKQQAKSKTLFEAYDQARFEFYQLRMAEEMNLVVSKEESQMFGAQFASTNLQWGIKKEQDVIDRWAKIGERRTKIKEASRNKASASAGITSNAEETTNMWESFLSSEEAKNE</sequence>